<organism evidence="1 2">
    <name type="scientific">Vigna mungo</name>
    <name type="common">Black gram</name>
    <name type="synonym">Phaseolus mungo</name>
    <dbReference type="NCBI Taxonomy" id="3915"/>
    <lineage>
        <taxon>Eukaryota</taxon>
        <taxon>Viridiplantae</taxon>
        <taxon>Streptophyta</taxon>
        <taxon>Embryophyta</taxon>
        <taxon>Tracheophyta</taxon>
        <taxon>Spermatophyta</taxon>
        <taxon>Magnoliopsida</taxon>
        <taxon>eudicotyledons</taxon>
        <taxon>Gunneridae</taxon>
        <taxon>Pentapetalae</taxon>
        <taxon>rosids</taxon>
        <taxon>fabids</taxon>
        <taxon>Fabales</taxon>
        <taxon>Fabaceae</taxon>
        <taxon>Papilionoideae</taxon>
        <taxon>50 kb inversion clade</taxon>
        <taxon>NPAAA clade</taxon>
        <taxon>indigoferoid/millettioid clade</taxon>
        <taxon>Phaseoleae</taxon>
        <taxon>Vigna</taxon>
    </lineage>
</organism>
<gene>
    <name evidence="1" type="ORF">V8G54_003208</name>
</gene>
<dbReference type="InterPro" id="IPR017946">
    <property type="entry name" value="PLC-like_Pdiesterase_TIM-brl"/>
</dbReference>
<sequence>MESMQPVIHVLKEIRAFLETRPTQIITIFIKDHVTSPNGVNKVFNAAGLRKFWFPVSKMPKNGGDWPTVKEMIRRNHRLIVFTSNATKEDYQRIAFVWNYVVENNREFETLFGNEIV</sequence>
<dbReference type="InterPro" id="IPR051057">
    <property type="entry name" value="PI-PLC_domain"/>
</dbReference>
<dbReference type="EMBL" id="CP144700">
    <property type="protein sequence ID" value="WVZ24664.1"/>
    <property type="molecule type" value="Genomic_DNA"/>
</dbReference>
<dbReference type="Pfam" id="PF26178">
    <property type="entry name" value="PI-PLC_cat"/>
    <property type="match status" value="1"/>
</dbReference>
<dbReference type="Proteomes" id="UP001374535">
    <property type="component" value="Chromosome 1"/>
</dbReference>
<name>A0AAQ3SDW4_VIGMU</name>
<dbReference type="Gene3D" id="3.20.20.190">
    <property type="entry name" value="Phosphatidylinositol (PI) phosphodiesterase"/>
    <property type="match status" value="1"/>
</dbReference>
<evidence type="ECO:0000313" key="1">
    <source>
        <dbReference type="EMBL" id="WVZ24664.1"/>
    </source>
</evidence>
<protein>
    <submittedName>
        <fullName evidence="1">Uncharacterized protein</fullName>
    </submittedName>
</protein>
<keyword evidence="2" id="KW-1185">Reference proteome</keyword>
<dbReference type="GO" id="GO:0006629">
    <property type="term" value="P:lipid metabolic process"/>
    <property type="evidence" value="ECO:0007669"/>
    <property type="project" value="InterPro"/>
</dbReference>
<accession>A0AAQ3SDW4</accession>
<evidence type="ECO:0000313" key="2">
    <source>
        <dbReference type="Proteomes" id="UP001374535"/>
    </source>
</evidence>
<dbReference type="SUPFAM" id="SSF51695">
    <property type="entry name" value="PLC-like phosphodiesterases"/>
    <property type="match status" value="1"/>
</dbReference>
<dbReference type="AlphaFoldDB" id="A0AAQ3SDW4"/>
<proteinExistence type="predicted"/>
<dbReference type="PANTHER" id="PTHR13593">
    <property type="match status" value="1"/>
</dbReference>
<reference evidence="1 2" key="1">
    <citation type="journal article" date="2023" name="Life. Sci Alliance">
        <title>Evolutionary insights into 3D genome organization and epigenetic landscape of Vigna mungo.</title>
        <authorList>
            <person name="Junaid A."/>
            <person name="Singh B."/>
            <person name="Bhatia S."/>
        </authorList>
    </citation>
    <scope>NUCLEOTIDE SEQUENCE [LARGE SCALE GENOMIC DNA]</scope>
    <source>
        <strain evidence="1">Urdbean</strain>
    </source>
</reference>
<dbReference type="PANTHER" id="PTHR13593:SF95">
    <property type="entry name" value="PLC-LIKE PHOSPHODIESTERASE SUPERFAMILY PROTEIN"/>
    <property type="match status" value="1"/>
</dbReference>
<dbReference type="GO" id="GO:0008081">
    <property type="term" value="F:phosphoric diester hydrolase activity"/>
    <property type="evidence" value="ECO:0007669"/>
    <property type="project" value="InterPro"/>
</dbReference>